<sequence>SDIPIPKTRRLSLRSKRSFDCSFELWDENYFSMERKVSQLEGVHYAAFNVNKEKRESSPELVHLIEDQQVTCLDADNPDNWVVRVHPFLQNVSSFNKQTKKDNTLTDSQTIDENDTNDLVEVIVSNSQESQRTCEEIKKIGRAKAVCLTRNLKSAQRGKRNPRESFREDVISFSNKQQESRMKLRYTLTELCDTELEYSRALRQLSDILDSLNGKIILNYSDNSEKILDYPKPINDNIKGLQDTLKRIIQFCG</sequence>
<evidence type="ECO:0008006" key="3">
    <source>
        <dbReference type="Google" id="ProtNLM"/>
    </source>
</evidence>
<dbReference type="Proteomes" id="UP000290809">
    <property type="component" value="Unassembled WGS sequence"/>
</dbReference>
<feature type="non-terminal residue" evidence="1">
    <location>
        <position position="1"/>
    </location>
</feature>
<dbReference type="EMBL" id="QMKO01000493">
    <property type="protein sequence ID" value="RTG91158.1"/>
    <property type="molecule type" value="Genomic_DNA"/>
</dbReference>
<comment type="caution">
    <text evidence="1">The sequence shown here is derived from an EMBL/GenBank/DDBJ whole genome shotgun (WGS) entry which is preliminary data.</text>
</comment>
<evidence type="ECO:0000313" key="2">
    <source>
        <dbReference type="Proteomes" id="UP000290809"/>
    </source>
</evidence>
<keyword evidence="2" id="KW-1185">Reference proteome</keyword>
<dbReference type="AlphaFoldDB" id="A0A430QTZ9"/>
<organism evidence="1 2">
    <name type="scientific">Schistosoma bovis</name>
    <name type="common">Blood fluke</name>
    <dbReference type="NCBI Taxonomy" id="6184"/>
    <lineage>
        <taxon>Eukaryota</taxon>
        <taxon>Metazoa</taxon>
        <taxon>Spiralia</taxon>
        <taxon>Lophotrochozoa</taxon>
        <taxon>Platyhelminthes</taxon>
        <taxon>Trematoda</taxon>
        <taxon>Digenea</taxon>
        <taxon>Strigeidida</taxon>
        <taxon>Schistosomatoidea</taxon>
        <taxon>Schistosomatidae</taxon>
        <taxon>Schistosoma</taxon>
    </lineage>
</organism>
<evidence type="ECO:0000313" key="1">
    <source>
        <dbReference type="EMBL" id="RTG91158.1"/>
    </source>
</evidence>
<dbReference type="STRING" id="6184.A0A430QTZ9"/>
<protein>
    <recommendedName>
        <fullName evidence="3">DH domain-containing protein</fullName>
    </recommendedName>
</protein>
<reference evidence="1 2" key="1">
    <citation type="journal article" date="2019" name="PLoS Pathog.">
        <title>Genome sequence of the bovine parasite Schistosoma bovis Tanzania.</title>
        <authorList>
            <person name="Oey H."/>
            <person name="Zakrzewski M."/>
            <person name="Gobert G."/>
            <person name="Gravermann K."/>
            <person name="Stoye J."/>
            <person name="Jones M."/>
            <person name="Mcmanus D."/>
            <person name="Krause L."/>
        </authorList>
    </citation>
    <scope>NUCLEOTIDE SEQUENCE [LARGE SCALE GENOMIC DNA]</scope>
    <source>
        <strain evidence="1 2">TAN1997</strain>
    </source>
</reference>
<gene>
    <name evidence="1" type="ORF">DC041_0007948</name>
</gene>
<proteinExistence type="predicted"/>
<accession>A0A430QTZ9</accession>
<name>A0A430QTZ9_SCHBO</name>